<dbReference type="EMBL" id="CAJHOE010000001">
    <property type="protein sequence ID" value="CAD7287131.1"/>
    <property type="molecule type" value="Genomic_DNA"/>
</dbReference>
<dbReference type="PANTHER" id="PTHR47739:SF1">
    <property type="entry name" value="TRNA1(VAL) (ADENINE(37)-N6)-METHYLTRANSFERASE"/>
    <property type="match status" value="1"/>
</dbReference>
<reference evidence="4 5" key="1">
    <citation type="submission" date="2020-11" db="EMBL/GenBank/DDBJ databases">
        <authorList>
            <person name="Peeters C."/>
        </authorList>
    </citation>
    <scope>NUCLEOTIDE SEQUENCE [LARGE SCALE GENOMIC DNA]</scope>
    <source>
        <strain evidence="4 5">LMG 8286</strain>
    </source>
</reference>
<evidence type="ECO:0000313" key="4">
    <source>
        <dbReference type="EMBL" id="CAD7287131.1"/>
    </source>
</evidence>
<sequence length="234" mass="26825">MRLAQLKNGYRYNSDTLVLYDFISSFQGLKHKVLDVGCGCGILGLLLKRDFPKIYLFGIDLQDINTKISIHNARLNTLEANFQTIDFRKFKSDERFENIVLNPPFYSEGALESTSEHLNLSRYAKHLKLDEFLSVANSHLTPNGTLYFCYESRAIDEIFIKFHTLKLKPTALKFVHSTNNEPSKLVLVKAQKNSHSKCTVLPPLFMQENGKHSKKAEEIFKRANTLSEDYDVKG</sequence>
<dbReference type="InterPro" id="IPR002052">
    <property type="entry name" value="DNA_methylase_N6_adenine_CS"/>
</dbReference>
<dbReference type="InterPro" id="IPR029063">
    <property type="entry name" value="SAM-dependent_MTases_sf"/>
</dbReference>
<evidence type="ECO:0000256" key="1">
    <source>
        <dbReference type="ARBA" id="ARBA00022603"/>
    </source>
</evidence>
<dbReference type="GO" id="GO:0008168">
    <property type="term" value="F:methyltransferase activity"/>
    <property type="evidence" value="ECO:0007669"/>
    <property type="project" value="UniProtKB-KW"/>
</dbReference>
<proteinExistence type="predicted"/>
<comment type="caution">
    <text evidence="4">The sequence shown here is derived from an EMBL/GenBank/DDBJ whole genome shotgun (WGS) entry which is preliminary data.</text>
</comment>
<evidence type="ECO:0000256" key="2">
    <source>
        <dbReference type="ARBA" id="ARBA00022691"/>
    </source>
</evidence>
<dbReference type="PANTHER" id="PTHR47739">
    <property type="entry name" value="TRNA1(VAL) (ADENINE(37)-N6)-METHYLTRANSFERASE"/>
    <property type="match status" value="1"/>
</dbReference>
<organism evidence="4 5">
    <name type="scientific">Campylobacter suis</name>
    <dbReference type="NCBI Taxonomy" id="2790657"/>
    <lineage>
        <taxon>Bacteria</taxon>
        <taxon>Pseudomonadati</taxon>
        <taxon>Campylobacterota</taxon>
        <taxon>Epsilonproteobacteria</taxon>
        <taxon>Campylobacterales</taxon>
        <taxon>Campylobacteraceae</taxon>
        <taxon>Campylobacter</taxon>
    </lineage>
</organism>
<dbReference type="GO" id="GO:0032259">
    <property type="term" value="P:methylation"/>
    <property type="evidence" value="ECO:0007669"/>
    <property type="project" value="UniProtKB-KW"/>
</dbReference>
<keyword evidence="2" id="KW-0949">S-adenosyl-L-methionine</keyword>
<keyword evidence="4" id="KW-0808">Transferase</keyword>
<dbReference type="EC" id="2.1.1.223" evidence="4"/>
<dbReference type="SUPFAM" id="SSF53335">
    <property type="entry name" value="S-adenosyl-L-methionine-dependent methyltransferases"/>
    <property type="match status" value="1"/>
</dbReference>
<keyword evidence="1 4" id="KW-0489">Methyltransferase</keyword>
<feature type="domain" description="Methyltransferase small" evidence="3">
    <location>
        <begin position="26"/>
        <end position="143"/>
    </location>
</feature>
<protein>
    <submittedName>
        <fullName evidence="4">tRNA1(Val) (Adenine(37)-N6)-methyltransferase</fullName>
        <ecNumber evidence="4">2.1.1.223</ecNumber>
    </submittedName>
</protein>
<keyword evidence="5" id="KW-1185">Reference proteome</keyword>
<dbReference type="PROSITE" id="PS00092">
    <property type="entry name" value="N6_MTASE"/>
    <property type="match status" value="1"/>
</dbReference>
<dbReference type="Proteomes" id="UP000789359">
    <property type="component" value="Unassembled WGS sequence"/>
</dbReference>
<name>A0ABN7K3M2_9BACT</name>
<dbReference type="RefSeq" id="WP_230056528.1">
    <property type="nucleotide sequence ID" value="NZ_CAJHOE010000001.1"/>
</dbReference>
<dbReference type="Pfam" id="PF05175">
    <property type="entry name" value="MTS"/>
    <property type="match status" value="1"/>
</dbReference>
<evidence type="ECO:0000313" key="5">
    <source>
        <dbReference type="Proteomes" id="UP000789359"/>
    </source>
</evidence>
<evidence type="ECO:0000259" key="3">
    <source>
        <dbReference type="Pfam" id="PF05175"/>
    </source>
</evidence>
<dbReference type="Gene3D" id="3.40.50.150">
    <property type="entry name" value="Vaccinia Virus protein VP39"/>
    <property type="match status" value="1"/>
</dbReference>
<dbReference type="InterPro" id="IPR050210">
    <property type="entry name" value="tRNA_Adenine-N(6)_MTase"/>
</dbReference>
<gene>
    <name evidence="4" type="primary">yfiC</name>
    <name evidence="4" type="ORF">LMG8286_00762</name>
</gene>
<dbReference type="CDD" id="cd02440">
    <property type="entry name" value="AdoMet_MTases"/>
    <property type="match status" value="1"/>
</dbReference>
<dbReference type="InterPro" id="IPR007848">
    <property type="entry name" value="Small_mtfrase_dom"/>
</dbReference>
<accession>A0ABN7K3M2</accession>